<keyword evidence="5 12" id="KW-0812">Transmembrane</keyword>
<keyword evidence="3 12" id="KW-1003">Cell membrane</keyword>
<gene>
    <name evidence="12 15" type="primary">htpX</name>
    <name evidence="15" type="ORF">Q2T52_22025</name>
</gene>
<comment type="caution">
    <text evidence="15">The sequence shown here is derived from an EMBL/GenBank/DDBJ whole genome shotgun (WGS) entry which is preliminary data.</text>
</comment>
<evidence type="ECO:0000256" key="8">
    <source>
        <dbReference type="ARBA" id="ARBA00022833"/>
    </source>
</evidence>
<dbReference type="Proteomes" id="UP001169006">
    <property type="component" value="Unassembled WGS sequence"/>
</dbReference>
<dbReference type="GO" id="GO:0008237">
    <property type="term" value="F:metallopeptidase activity"/>
    <property type="evidence" value="ECO:0007669"/>
    <property type="project" value="UniProtKB-KW"/>
</dbReference>
<keyword evidence="7 12" id="KW-0378">Hydrolase</keyword>
<evidence type="ECO:0000256" key="3">
    <source>
        <dbReference type="ARBA" id="ARBA00022475"/>
    </source>
</evidence>
<dbReference type="InterPro" id="IPR022919">
    <property type="entry name" value="Pept_M48_protease_HtpX"/>
</dbReference>
<name>A0ABT8T2A6_9HYPH</name>
<sequence length="319" mass="34439">MNMIRTAMLLAFMTALFMGVGFLIGGRGGMMIAFLIAAGMNLFSYWNSDRMVLSAYRAQEVDQNNAPEFYLMIRDLAANAGLPMPRVYVYDNPQPNAFATGRNPENAAVAASTGLLQSLSPEEVAGVMAHELAHIQNRDTLTMTITATLAGAISMLGNFAFFFGGNRENNNPLGFIGVLVAMIVAPFAAMLVQMAISRTREYSADRRGAEICGNPLWLASALGKIAGAAHLIHNDDAERNPATAHMFIINPLSGERMDNLFSTHPDTQNRIAALQAMAGEFATASTPGFSAARPTRRARTVPTTGYAHPHDEPRKGPWS</sequence>
<reference evidence="15" key="2">
    <citation type="submission" date="2023-07" db="EMBL/GenBank/DDBJ databases">
        <authorList>
            <person name="Sun H."/>
        </authorList>
    </citation>
    <scope>NUCLEOTIDE SEQUENCE</scope>
    <source>
        <strain evidence="15">05753</strain>
    </source>
</reference>
<dbReference type="InterPro" id="IPR001915">
    <property type="entry name" value="Peptidase_M48"/>
</dbReference>
<feature type="compositionally biased region" description="Basic and acidic residues" evidence="13">
    <location>
        <begin position="308"/>
        <end position="319"/>
    </location>
</feature>
<keyword evidence="9 12" id="KW-1133">Transmembrane helix</keyword>
<dbReference type="PANTHER" id="PTHR43221:SF1">
    <property type="entry name" value="PROTEASE HTPX"/>
    <property type="match status" value="1"/>
</dbReference>
<comment type="cofactor">
    <cofactor evidence="12">
        <name>Zn(2+)</name>
        <dbReference type="ChEBI" id="CHEBI:29105"/>
    </cofactor>
    <text evidence="12">Binds 1 zinc ion per subunit.</text>
</comment>
<keyword evidence="16" id="KW-1185">Reference proteome</keyword>
<evidence type="ECO:0000256" key="11">
    <source>
        <dbReference type="ARBA" id="ARBA00023136"/>
    </source>
</evidence>
<dbReference type="InterPro" id="IPR050083">
    <property type="entry name" value="HtpX_protease"/>
</dbReference>
<feature type="region of interest" description="Disordered" evidence="13">
    <location>
        <begin position="285"/>
        <end position="319"/>
    </location>
</feature>
<feature type="domain" description="Peptidase M48" evidence="14">
    <location>
        <begin position="72"/>
        <end position="277"/>
    </location>
</feature>
<keyword evidence="11 12" id="KW-0472">Membrane</keyword>
<evidence type="ECO:0000256" key="9">
    <source>
        <dbReference type="ARBA" id="ARBA00022989"/>
    </source>
</evidence>
<evidence type="ECO:0000313" key="16">
    <source>
        <dbReference type="Proteomes" id="UP001169006"/>
    </source>
</evidence>
<reference evidence="15" key="1">
    <citation type="journal article" date="2015" name="Int. J. Syst. Evol. Microbiol.">
        <title>Rhizobium oryzicola sp. nov., potential plant-growth-promoting endophytic bacteria isolated from rice roots.</title>
        <authorList>
            <person name="Zhang X.X."/>
            <person name="Gao J.S."/>
            <person name="Cao Y.H."/>
            <person name="Sheirdil R.A."/>
            <person name="Wang X.C."/>
            <person name="Zhang L."/>
        </authorList>
    </citation>
    <scope>NUCLEOTIDE SEQUENCE</scope>
    <source>
        <strain evidence="15">05753</strain>
    </source>
</reference>
<feature type="transmembrane region" description="Helical" evidence="12">
    <location>
        <begin position="175"/>
        <end position="196"/>
    </location>
</feature>
<organism evidence="15 16">
    <name type="scientific">Rhizobium oryzicola</name>
    <dbReference type="NCBI Taxonomy" id="1232668"/>
    <lineage>
        <taxon>Bacteria</taxon>
        <taxon>Pseudomonadati</taxon>
        <taxon>Pseudomonadota</taxon>
        <taxon>Alphaproteobacteria</taxon>
        <taxon>Hyphomicrobiales</taxon>
        <taxon>Rhizobiaceae</taxon>
        <taxon>Rhizobium/Agrobacterium group</taxon>
        <taxon>Rhizobium</taxon>
    </lineage>
</organism>
<dbReference type="HAMAP" id="MF_00188">
    <property type="entry name" value="Pept_M48_protease_HtpX"/>
    <property type="match status" value="1"/>
</dbReference>
<feature type="binding site" evidence="12">
    <location>
        <position position="130"/>
    </location>
    <ligand>
        <name>Zn(2+)</name>
        <dbReference type="ChEBI" id="CHEBI:29105"/>
        <note>catalytic</note>
    </ligand>
</feature>
<dbReference type="CDD" id="cd07336">
    <property type="entry name" value="M48B_HtpX_like"/>
    <property type="match status" value="1"/>
</dbReference>
<evidence type="ECO:0000256" key="13">
    <source>
        <dbReference type="SAM" id="MobiDB-lite"/>
    </source>
</evidence>
<feature type="binding site" evidence="12">
    <location>
        <position position="201"/>
    </location>
    <ligand>
        <name>Zn(2+)</name>
        <dbReference type="ChEBI" id="CHEBI:29105"/>
        <note>catalytic</note>
    </ligand>
</feature>
<evidence type="ECO:0000256" key="7">
    <source>
        <dbReference type="ARBA" id="ARBA00022801"/>
    </source>
</evidence>
<keyword evidence="6 12" id="KW-0479">Metal-binding</keyword>
<evidence type="ECO:0000256" key="2">
    <source>
        <dbReference type="ARBA" id="ARBA00009779"/>
    </source>
</evidence>
<feature type="transmembrane region" description="Helical" evidence="12">
    <location>
        <begin position="141"/>
        <end position="163"/>
    </location>
</feature>
<dbReference type="PANTHER" id="PTHR43221">
    <property type="entry name" value="PROTEASE HTPX"/>
    <property type="match status" value="1"/>
</dbReference>
<evidence type="ECO:0000256" key="12">
    <source>
        <dbReference type="HAMAP-Rule" id="MF_00188"/>
    </source>
</evidence>
<feature type="transmembrane region" description="Helical" evidence="12">
    <location>
        <begin position="7"/>
        <end position="24"/>
    </location>
</feature>
<feature type="transmembrane region" description="Helical" evidence="12">
    <location>
        <begin position="30"/>
        <end position="47"/>
    </location>
</feature>
<evidence type="ECO:0000256" key="4">
    <source>
        <dbReference type="ARBA" id="ARBA00022670"/>
    </source>
</evidence>
<evidence type="ECO:0000259" key="14">
    <source>
        <dbReference type="Pfam" id="PF01435"/>
    </source>
</evidence>
<keyword evidence="8 12" id="KW-0862">Zinc</keyword>
<keyword evidence="4 12" id="KW-0645">Protease</keyword>
<comment type="subcellular location">
    <subcellularLocation>
        <location evidence="1 12">Cell membrane</location>
        <topology evidence="1 12">Multi-pass membrane protein</topology>
    </subcellularLocation>
</comment>
<comment type="similarity">
    <text evidence="2 12">Belongs to the peptidase M48B family.</text>
</comment>
<feature type="active site" evidence="12">
    <location>
        <position position="131"/>
    </location>
</feature>
<evidence type="ECO:0000256" key="10">
    <source>
        <dbReference type="ARBA" id="ARBA00023049"/>
    </source>
</evidence>
<evidence type="ECO:0000256" key="5">
    <source>
        <dbReference type="ARBA" id="ARBA00022692"/>
    </source>
</evidence>
<evidence type="ECO:0000256" key="6">
    <source>
        <dbReference type="ARBA" id="ARBA00022723"/>
    </source>
</evidence>
<evidence type="ECO:0000256" key="1">
    <source>
        <dbReference type="ARBA" id="ARBA00004651"/>
    </source>
</evidence>
<dbReference type="EC" id="3.4.24.-" evidence="12"/>
<dbReference type="RefSeq" id="WP_302079035.1">
    <property type="nucleotide sequence ID" value="NZ_JAUKWQ010000010.1"/>
</dbReference>
<accession>A0ABT8T2A6</accession>
<proteinExistence type="inferred from homology"/>
<dbReference type="NCBIfam" id="NF002826">
    <property type="entry name" value="PRK03001.1"/>
    <property type="match status" value="1"/>
</dbReference>
<dbReference type="NCBIfam" id="NF002363">
    <property type="entry name" value="PRK01345.1"/>
    <property type="match status" value="1"/>
</dbReference>
<dbReference type="Gene3D" id="3.30.2010.10">
    <property type="entry name" value="Metalloproteases ('zincins'), catalytic domain"/>
    <property type="match status" value="1"/>
</dbReference>
<evidence type="ECO:0000313" key="15">
    <source>
        <dbReference type="EMBL" id="MDO1584773.1"/>
    </source>
</evidence>
<protein>
    <recommendedName>
        <fullName evidence="12">Protease HtpX homolog</fullName>
        <ecNumber evidence="12">3.4.24.-</ecNumber>
    </recommendedName>
</protein>
<dbReference type="EMBL" id="JAUKWQ010000010">
    <property type="protein sequence ID" value="MDO1584773.1"/>
    <property type="molecule type" value="Genomic_DNA"/>
</dbReference>
<keyword evidence="10 12" id="KW-0482">Metalloprotease</keyword>
<dbReference type="Pfam" id="PF01435">
    <property type="entry name" value="Peptidase_M48"/>
    <property type="match status" value="1"/>
</dbReference>
<feature type="binding site" evidence="12">
    <location>
        <position position="134"/>
    </location>
    <ligand>
        <name>Zn(2+)</name>
        <dbReference type="ChEBI" id="CHEBI:29105"/>
        <note>catalytic</note>
    </ligand>
</feature>